<sequence length="74" mass="8921">MFLIKLKMDTFKDQQQLIDILSRRSYNHEDLIIPKKVLRKLVDTIDAEEVTIKDMINEIKIYHVNKDFDKDHGY</sequence>
<dbReference type="AlphaFoldDB" id="X1BJ49"/>
<dbReference type="EMBL" id="BART01017729">
    <property type="protein sequence ID" value="GAG81247.1"/>
    <property type="molecule type" value="Genomic_DNA"/>
</dbReference>
<gene>
    <name evidence="1" type="ORF">S01H4_33649</name>
</gene>
<accession>X1BJ49</accession>
<organism evidence="1">
    <name type="scientific">marine sediment metagenome</name>
    <dbReference type="NCBI Taxonomy" id="412755"/>
    <lineage>
        <taxon>unclassified sequences</taxon>
        <taxon>metagenomes</taxon>
        <taxon>ecological metagenomes</taxon>
    </lineage>
</organism>
<protein>
    <submittedName>
        <fullName evidence="1">Uncharacterized protein</fullName>
    </submittedName>
</protein>
<reference evidence="1" key="1">
    <citation type="journal article" date="2014" name="Front. Microbiol.">
        <title>High frequency of phylogenetically diverse reductive dehalogenase-homologous genes in deep subseafloor sedimentary metagenomes.</title>
        <authorList>
            <person name="Kawai M."/>
            <person name="Futagami T."/>
            <person name="Toyoda A."/>
            <person name="Takaki Y."/>
            <person name="Nishi S."/>
            <person name="Hori S."/>
            <person name="Arai W."/>
            <person name="Tsubouchi T."/>
            <person name="Morono Y."/>
            <person name="Uchiyama I."/>
            <person name="Ito T."/>
            <person name="Fujiyama A."/>
            <person name="Inagaki F."/>
            <person name="Takami H."/>
        </authorList>
    </citation>
    <scope>NUCLEOTIDE SEQUENCE</scope>
    <source>
        <strain evidence="1">Expedition CK06-06</strain>
    </source>
</reference>
<comment type="caution">
    <text evidence="1">The sequence shown here is derived from an EMBL/GenBank/DDBJ whole genome shotgun (WGS) entry which is preliminary data.</text>
</comment>
<name>X1BJ49_9ZZZZ</name>
<evidence type="ECO:0000313" key="1">
    <source>
        <dbReference type="EMBL" id="GAG81247.1"/>
    </source>
</evidence>
<proteinExistence type="predicted"/>